<proteinExistence type="predicted"/>
<keyword evidence="1" id="KW-0472">Membrane</keyword>
<evidence type="ECO:0000313" key="2">
    <source>
        <dbReference type="EMBL" id="ANS71040.1"/>
    </source>
</evidence>
<dbReference type="InterPro" id="IPR010785">
    <property type="entry name" value="AcMNPV_AC18"/>
</dbReference>
<reference evidence="2" key="1">
    <citation type="journal article" date="2016" name="J. Invertebr. Pathol.">
        <title>An alphabaculovirus isolated from dead Lymantria dispar larvae shows high genetic similarity to baculovirus previously isolated from Lymantria monacha - An example of adaptation to a new host.</title>
        <authorList>
            <person name="Rabalski L."/>
            <person name="Krejmer-Rabalska M."/>
            <person name="Skrzecz I."/>
            <person name="Wasag B."/>
            <person name="Szewczyk B."/>
        </authorList>
    </citation>
    <scope>NUCLEOTIDE SEQUENCE</scope>
    <source>
        <strain evidence="2">BNP</strain>
    </source>
</reference>
<sequence length="405" mass="47397">MQNNHFLRRQQQQQQQIPYHSKREINDKLCVRVLGALPPQFYRECLRSLDDRLKNEVWLAGGSTAAAIHLDANTFKPNAGLDLEMYVSEDRFGKMDSNNDGAFNSQLDLVQVHQDLESLVEKHTDRVNALLERVDTAASFVPHFSGGGGPIVVFKSYKREAIEFDPNNVTFVVNRRLPMKRTFSRIDENSLLLRFSFNVHMTRIDDDAASPPIVWHRFENETRTLTFFPWDLYFLNVMIIRKTDSELPFTLCQRSIFDNTTRILVKSLQYAICDKMESLLVGCVRHKVCRTPAPHAIAAELKSLYNTWQQRAGFFDMKQCKDFFDLQTRQERYSIRDIRRSVLYTLGPDLGVVLIVWLIRNKRFRDRRHDITHEINIQVEESFDCDSSHAYRDGLMLFVKYVMHH</sequence>
<evidence type="ECO:0008006" key="3">
    <source>
        <dbReference type="Google" id="ProtNLM"/>
    </source>
</evidence>
<organism evidence="2">
    <name type="scientific">Lymantria dispar multicapsid nuclear polyhedrosis virus</name>
    <name type="common">LdMNPV</name>
    <dbReference type="NCBI Taxonomy" id="10449"/>
    <lineage>
        <taxon>Viruses</taxon>
        <taxon>Viruses incertae sedis</taxon>
        <taxon>Naldaviricetes</taxon>
        <taxon>Lefavirales</taxon>
        <taxon>Baculoviridae</taxon>
        <taxon>Alphabaculovirus</taxon>
        <taxon>Alphabaculovirus lydisparis</taxon>
    </lineage>
</organism>
<feature type="transmembrane region" description="Helical" evidence="1">
    <location>
        <begin position="341"/>
        <end position="359"/>
    </location>
</feature>
<keyword evidence="1" id="KW-0812">Transmembrane</keyword>
<dbReference type="Pfam" id="PF07134">
    <property type="entry name" value="AcMNPV_Orf18"/>
    <property type="match status" value="1"/>
</dbReference>
<accession>A0A1B1MR28</accession>
<dbReference type="EMBL" id="KU377538">
    <property type="protein sequence ID" value="ANS71040.1"/>
    <property type="molecule type" value="Genomic_DNA"/>
</dbReference>
<protein>
    <recommendedName>
        <fullName evidence="3">Ac18</fullName>
    </recommendedName>
</protein>
<name>A0A1B1MR28_NPVLD</name>
<evidence type="ECO:0000256" key="1">
    <source>
        <dbReference type="SAM" id="Phobius"/>
    </source>
</evidence>
<organismHost>
    <name type="scientific">Lepidoptera</name>
    <name type="common">moths &amp; butterflies</name>
    <dbReference type="NCBI Taxonomy" id="7088"/>
</organismHost>
<keyword evidence="1" id="KW-1133">Transmembrane helix</keyword>